<gene>
    <name evidence="2" type="ORF">UFOPK3124_00448</name>
</gene>
<accession>A0A6J6YXS3</accession>
<protein>
    <submittedName>
        <fullName evidence="2">Unannotated protein</fullName>
    </submittedName>
</protein>
<organism evidence="2">
    <name type="scientific">freshwater metagenome</name>
    <dbReference type="NCBI Taxonomy" id="449393"/>
    <lineage>
        <taxon>unclassified sequences</taxon>
        <taxon>metagenomes</taxon>
        <taxon>ecological metagenomes</taxon>
    </lineage>
</organism>
<evidence type="ECO:0000313" key="2">
    <source>
        <dbReference type="EMBL" id="CAB4811748.1"/>
    </source>
</evidence>
<feature type="region of interest" description="Disordered" evidence="1">
    <location>
        <begin position="1"/>
        <end position="32"/>
    </location>
</feature>
<reference evidence="2" key="1">
    <citation type="submission" date="2020-05" db="EMBL/GenBank/DDBJ databases">
        <authorList>
            <person name="Chiriac C."/>
            <person name="Salcher M."/>
            <person name="Ghai R."/>
            <person name="Kavagutti S V."/>
        </authorList>
    </citation>
    <scope>NUCLEOTIDE SEQUENCE</scope>
</reference>
<dbReference type="EMBL" id="CAFAAY010000020">
    <property type="protein sequence ID" value="CAB4811748.1"/>
    <property type="molecule type" value="Genomic_DNA"/>
</dbReference>
<proteinExistence type="predicted"/>
<dbReference type="AlphaFoldDB" id="A0A6J6YXS3"/>
<sequence length="165" mass="16579">MPIVSSKRAVVGSAGRHAQTEAAAHGGQAAGSTGLKRSVVNNSFGEVCAGLSPVAADEFKRIVRLPAAAGDFGCRGLEGGRGRQAGSVLIPNGPGRAVEAGDRADKPITGSRAGAVACDGPAPGSIGILDHRTVLRELGRGLTMERLDFRDGRGGMPADGRQAAG</sequence>
<name>A0A6J6YXS3_9ZZZZ</name>
<evidence type="ECO:0000256" key="1">
    <source>
        <dbReference type="SAM" id="MobiDB-lite"/>
    </source>
</evidence>